<evidence type="ECO:0000313" key="1">
    <source>
        <dbReference type="EMBL" id="NDJ19137.1"/>
    </source>
</evidence>
<proteinExistence type="predicted"/>
<name>A0A8J7Z2F4_9CYAN</name>
<dbReference type="AlphaFoldDB" id="A0A8J7Z2F4"/>
<dbReference type="SUPFAM" id="SSF55073">
    <property type="entry name" value="Nucleotide cyclase"/>
    <property type="match status" value="1"/>
</dbReference>
<dbReference type="RefSeq" id="WP_162424663.1">
    <property type="nucleotide sequence ID" value="NZ_WVIE01000025.1"/>
</dbReference>
<evidence type="ECO:0000313" key="2">
    <source>
        <dbReference type="Proteomes" id="UP000646053"/>
    </source>
</evidence>
<protein>
    <submittedName>
        <fullName evidence="1">Adenylate/guanylate cyclase domain-containing protein</fullName>
    </submittedName>
</protein>
<comment type="caution">
    <text evidence="1">The sequence shown here is derived from an EMBL/GenBank/DDBJ whole genome shotgun (WGS) entry which is preliminary data.</text>
</comment>
<reference evidence="1" key="1">
    <citation type="submission" date="2019-12" db="EMBL/GenBank/DDBJ databases">
        <title>High-Quality draft genome sequences of three cyanobacteria isolated from the limestone walls of the Old Cathedral of Coimbra.</title>
        <authorList>
            <person name="Tiago I."/>
            <person name="Soares F."/>
            <person name="Portugal A."/>
        </authorList>
    </citation>
    <scope>NUCLEOTIDE SEQUENCE</scope>
    <source>
        <strain evidence="1">A</strain>
    </source>
</reference>
<dbReference type="InterPro" id="IPR029787">
    <property type="entry name" value="Nucleotide_cyclase"/>
</dbReference>
<dbReference type="EMBL" id="WVIE01000025">
    <property type="protein sequence ID" value="NDJ19137.1"/>
    <property type="molecule type" value="Genomic_DNA"/>
</dbReference>
<gene>
    <name evidence="1" type="ORF">GS601_17895</name>
</gene>
<organism evidence="1 2">
    <name type="scientific">Myxacorys almedinensis A</name>
    <dbReference type="NCBI Taxonomy" id="2690445"/>
    <lineage>
        <taxon>Bacteria</taxon>
        <taxon>Bacillati</taxon>
        <taxon>Cyanobacteriota</taxon>
        <taxon>Cyanophyceae</taxon>
        <taxon>Leptolyngbyales</taxon>
        <taxon>Leptolyngbyaceae</taxon>
        <taxon>Myxacorys</taxon>
        <taxon>Myxacorys almedinensis</taxon>
    </lineage>
</organism>
<dbReference type="Proteomes" id="UP000646053">
    <property type="component" value="Unassembled WGS sequence"/>
</dbReference>
<keyword evidence="2" id="KW-1185">Reference proteome</keyword>
<accession>A0A8J7Z2F4</accession>
<sequence length="201" mass="22371">MQKINKHNSRSTLEQLLFKRRFASEVEYDTIDQEIQDIFSQTQAVLVLDMSGFSKTTVQQGIIATLTVIQHMQSIVIPTVMTYCGTVIKLDADNVFAVLPDVDFAVQAAIEIFRRLNAAGLHASIGIGYGDMLIIEGSEPYSNDLYGSEVNFASKLGEDIAGIDELLLTEAAFKKLYKPDISQWKQVEFEISNVTIAAWGR</sequence>
<dbReference type="Gene3D" id="3.30.70.1230">
    <property type="entry name" value="Nucleotide cyclase"/>
    <property type="match status" value="1"/>
</dbReference>